<evidence type="ECO:0000313" key="1">
    <source>
        <dbReference type="EMBL" id="QCC49961.1"/>
    </source>
</evidence>
<dbReference type="RefSeq" id="WP_049993401.1">
    <property type="nucleotide sequence ID" value="NZ_CP031310.1"/>
</dbReference>
<proteinExistence type="predicted"/>
<keyword evidence="2" id="KW-1185">Reference proteome</keyword>
<dbReference type="PANTHER" id="PTHR34075">
    <property type="entry name" value="BLR3430 PROTEIN"/>
    <property type="match status" value="1"/>
</dbReference>
<name>A0A4D6H8Y9_9EURY</name>
<dbReference type="Proteomes" id="UP000296706">
    <property type="component" value="Chromosome"/>
</dbReference>
<dbReference type="STRING" id="1457250.GCA_000755225_02577"/>
<sequence length="133" mass="14594">MSDNAASGDENDRPGLLAHRCPNGHLTYPGHPCCPECGETQTETVDLSDRVGEVVTWTESTATPPGVREPNTLAIVVFEVDDQQVRAIGQVAGTVEIGDTVEAVYVEQLRDPEAGIREPDSQRWDGYRFRRVD</sequence>
<dbReference type="SUPFAM" id="SSF50249">
    <property type="entry name" value="Nucleic acid-binding proteins"/>
    <property type="match status" value="1"/>
</dbReference>
<protein>
    <submittedName>
        <fullName evidence="1">Nucleic acid-binding protein</fullName>
    </submittedName>
</protein>
<dbReference type="GeneID" id="39846485"/>
<accession>A0A4D6H8Y9</accession>
<dbReference type="InterPro" id="IPR012340">
    <property type="entry name" value="NA-bd_OB-fold"/>
</dbReference>
<dbReference type="AlphaFoldDB" id="A0A4D6H8Y9"/>
<dbReference type="KEGG" id="hsn:DV733_01415"/>
<gene>
    <name evidence="1" type="ORF">DV733_01415</name>
</gene>
<dbReference type="PANTHER" id="PTHR34075:SF5">
    <property type="entry name" value="BLR3430 PROTEIN"/>
    <property type="match status" value="1"/>
</dbReference>
<reference evidence="1 2" key="1">
    <citation type="journal article" date="2019" name="Nat. Commun.">
        <title>A new type of DNA phosphorothioation-based antiviral system in archaea.</title>
        <authorList>
            <person name="Xiong L."/>
            <person name="Liu S."/>
            <person name="Chen S."/>
            <person name="Xiao Y."/>
            <person name="Zhu B."/>
            <person name="Gao Y."/>
            <person name="Zhang Y."/>
            <person name="Chen B."/>
            <person name="Luo J."/>
            <person name="Deng Z."/>
            <person name="Chen X."/>
            <person name="Wang L."/>
            <person name="Chen S."/>
        </authorList>
    </citation>
    <scope>NUCLEOTIDE SEQUENCE [LARGE SCALE GENOMIC DNA]</scope>
    <source>
        <strain evidence="1 2">CBA1105</strain>
    </source>
</reference>
<evidence type="ECO:0000313" key="2">
    <source>
        <dbReference type="Proteomes" id="UP000296706"/>
    </source>
</evidence>
<dbReference type="InterPro" id="IPR052513">
    <property type="entry name" value="Thioester_dehydratase-like"/>
</dbReference>
<dbReference type="OrthoDB" id="213852at2157"/>
<dbReference type="EMBL" id="CP031310">
    <property type="protein sequence ID" value="QCC49961.1"/>
    <property type="molecule type" value="Genomic_DNA"/>
</dbReference>
<organism evidence="1 2">
    <name type="scientific">Halapricum salinum</name>
    <dbReference type="NCBI Taxonomy" id="1457250"/>
    <lineage>
        <taxon>Archaea</taxon>
        <taxon>Methanobacteriati</taxon>
        <taxon>Methanobacteriota</taxon>
        <taxon>Stenosarchaea group</taxon>
        <taxon>Halobacteria</taxon>
        <taxon>Halobacteriales</taxon>
        <taxon>Haloarculaceae</taxon>
        <taxon>Halapricum</taxon>
    </lineage>
</organism>